<protein>
    <recommendedName>
        <fullName evidence="1">DUF2281 domain-containing protein</fullName>
    </recommendedName>
</protein>
<dbReference type="Proteomes" id="UP000528322">
    <property type="component" value="Unassembled WGS sequence"/>
</dbReference>
<dbReference type="Pfam" id="PF10047">
    <property type="entry name" value="DUF2281"/>
    <property type="match status" value="1"/>
</dbReference>
<dbReference type="InterPro" id="IPR018739">
    <property type="entry name" value="DUF2281"/>
</dbReference>
<proteinExistence type="predicted"/>
<evidence type="ECO:0000259" key="1">
    <source>
        <dbReference type="Pfam" id="PF10047"/>
    </source>
</evidence>
<sequence length="92" mass="10547">MKMNTLTEQLIQEIETLPPPLQQEALHFAEFLKSKRSQEEATTVECSDEHNGAKLARIMSEIAARGNAFQEIEDPTVWQREIRKDRLLPGRG</sequence>
<dbReference type="AlphaFoldDB" id="A0A7W7Y645"/>
<name>A0A7W7Y645_9BACT</name>
<reference evidence="2 3" key="1">
    <citation type="submission" date="2020-08" db="EMBL/GenBank/DDBJ databases">
        <title>Genomic Encyclopedia of Type Strains, Phase IV (KMG-IV): sequencing the most valuable type-strain genomes for metagenomic binning, comparative biology and taxonomic classification.</title>
        <authorList>
            <person name="Goeker M."/>
        </authorList>
    </citation>
    <scope>NUCLEOTIDE SEQUENCE [LARGE SCALE GENOMIC DNA]</scope>
    <source>
        <strain evidence="2 3">DSM 22071</strain>
    </source>
</reference>
<evidence type="ECO:0000313" key="3">
    <source>
        <dbReference type="Proteomes" id="UP000528322"/>
    </source>
</evidence>
<evidence type="ECO:0000313" key="2">
    <source>
        <dbReference type="EMBL" id="MBB5022437.1"/>
    </source>
</evidence>
<feature type="domain" description="DUF2281" evidence="1">
    <location>
        <begin position="9"/>
        <end position="43"/>
    </location>
</feature>
<keyword evidence="3" id="KW-1185">Reference proteome</keyword>
<accession>A0A7W7Y645</accession>
<organism evidence="2 3">
    <name type="scientific">Desulfurispira natronophila</name>
    <dbReference type="NCBI Taxonomy" id="682562"/>
    <lineage>
        <taxon>Bacteria</taxon>
        <taxon>Pseudomonadati</taxon>
        <taxon>Chrysiogenota</taxon>
        <taxon>Chrysiogenia</taxon>
        <taxon>Chrysiogenales</taxon>
        <taxon>Chrysiogenaceae</taxon>
        <taxon>Desulfurispira</taxon>
    </lineage>
</organism>
<comment type="caution">
    <text evidence="2">The sequence shown here is derived from an EMBL/GenBank/DDBJ whole genome shotgun (WGS) entry which is preliminary data.</text>
</comment>
<gene>
    <name evidence="2" type="ORF">HNR37_001772</name>
</gene>
<dbReference type="RefSeq" id="WP_221270472.1">
    <property type="nucleotide sequence ID" value="NZ_JACHID010000010.1"/>
</dbReference>
<dbReference type="EMBL" id="JACHID010000010">
    <property type="protein sequence ID" value="MBB5022437.1"/>
    <property type="molecule type" value="Genomic_DNA"/>
</dbReference>